<protein>
    <submittedName>
        <fullName evidence="2">Uncharacterized protein LOC104226530</fullName>
    </submittedName>
</protein>
<dbReference type="Gene3D" id="2.40.70.10">
    <property type="entry name" value="Acid Proteases"/>
    <property type="match status" value="1"/>
</dbReference>
<reference evidence="1" key="1">
    <citation type="journal article" date="2013" name="Genome Biol.">
        <title>Reference genomes and transcriptomes of Nicotiana sylvestris and Nicotiana tomentosiformis.</title>
        <authorList>
            <person name="Sierro N."/>
            <person name="Battey J.N."/>
            <person name="Ouadi S."/>
            <person name="Bovet L."/>
            <person name="Goepfert S."/>
            <person name="Bakaher N."/>
            <person name="Peitsch M.C."/>
            <person name="Ivanov N.V."/>
        </authorList>
    </citation>
    <scope>NUCLEOTIDE SEQUENCE [LARGE SCALE GENOMIC DNA]</scope>
</reference>
<dbReference type="RefSeq" id="XP_009776844.1">
    <property type="nucleotide sequence ID" value="XM_009778542.1"/>
</dbReference>
<dbReference type="InterPro" id="IPR021109">
    <property type="entry name" value="Peptidase_aspartic_dom_sf"/>
</dbReference>
<dbReference type="Proteomes" id="UP000189701">
    <property type="component" value="Unplaced"/>
</dbReference>
<organism evidence="1 2">
    <name type="scientific">Nicotiana sylvestris</name>
    <name type="common">Wood tobacco</name>
    <name type="synonym">South American tobacco</name>
    <dbReference type="NCBI Taxonomy" id="4096"/>
    <lineage>
        <taxon>Eukaryota</taxon>
        <taxon>Viridiplantae</taxon>
        <taxon>Streptophyta</taxon>
        <taxon>Embryophyta</taxon>
        <taxon>Tracheophyta</taxon>
        <taxon>Spermatophyta</taxon>
        <taxon>Magnoliopsida</taxon>
        <taxon>eudicotyledons</taxon>
        <taxon>Gunneridae</taxon>
        <taxon>Pentapetalae</taxon>
        <taxon>asterids</taxon>
        <taxon>lamiids</taxon>
        <taxon>Solanales</taxon>
        <taxon>Solanaceae</taxon>
        <taxon>Nicotianoideae</taxon>
        <taxon>Nicotianeae</taxon>
        <taxon>Nicotiana</taxon>
    </lineage>
</organism>
<dbReference type="PANTHER" id="PTHR33067">
    <property type="entry name" value="RNA-DIRECTED DNA POLYMERASE-RELATED"/>
    <property type="match status" value="1"/>
</dbReference>
<evidence type="ECO:0000313" key="1">
    <source>
        <dbReference type="Proteomes" id="UP000189701"/>
    </source>
</evidence>
<dbReference type="AlphaFoldDB" id="A0A1U7WQ79"/>
<reference evidence="2" key="2">
    <citation type="submission" date="2025-08" db="UniProtKB">
        <authorList>
            <consortium name="RefSeq"/>
        </authorList>
    </citation>
    <scope>IDENTIFICATION</scope>
    <source>
        <tissue evidence="2">Leaf</tissue>
    </source>
</reference>
<name>A0A1U7WQ79_NICSY</name>
<dbReference type="SUPFAM" id="SSF81995">
    <property type="entry name" value="beta-sandwich domain of Sec23/24"/>
    <property type="match status" value="1"/>
</dbReference>
<sequence>MRPHGQVVPYQRQHGYNQQNQQQAYQQPQQQQIVRHNDGFAELKGMMQQLIGSTGKITERTCSAIVTIPIVEKLYDPGSFTIPCTIGNYVFAKALYDLGGKHKLDTTGFYKRLGIGRARPTSMFDQTVKRPSSILDDVLVQVGKFVFPTDFVILDCRVDDEIFIILGRPFLATGRALIDSETRELKMRLNNEDITFNVQKSMRRPSEFANCSLIDVVDVISEEEDETLNTKDPLAACS</sequence>
<evidence type="ECO:0000313" key="2">
    <source>
        <dbReference type="RefSeq" id="XP_009776844.1"/>
    </source>
</evidence>
<gene>
    <name evidence="2" type="primary">LOC104226530</name>
</gene>
<dbReference type="PANTHER" id="PTHR33067:SF9">
    <property type="entry name" value="RNA-DIRECTED DNA POLYMERASE"/>
    <property type="match status" value="1"/>
</dbReference>
<dbReference type="eggNOG" id="KOG0017">
    <property type="taxonomic scope" value="Eukaryota"/>
</dbReference>
<proteinExistence type="predicted"/>
<accession>A0A1U7WQ79</accession>
<keyword evidence="1" id="KW-1185">Reference proteome</keyword>